<dbReference type="Proteomes" id="UP000186601">
    <property type="component" value="Unassembled WGS sequence"/>
</dbReference>
<dbReference type="EMBL" id="MLYV02000126">
    <property type="protein sequence ID" value="PSS35444.1"/>
    <property type="molecule type" value="Genomic_DNA"/>
</dbReference>
<protein>
    <submittedName>
        <fullName evidence="2">Uncharacterized protein</fullName>
    </submittedName>
</protein>
<sequence length="371" mass="41136">MANFPPGQNHELLTLPPFTALQPQISSSNTEAGPSKPKTSGARKRLPLVGRAILQDYYNNVSCYPSLSDKRDLLLRVNAIEGCEWYTNAHISRYFQRRREGQGHTNRKSSVGIDVKQELAENGSKKKRTCKENTTDNILWPSLIPSKMKALSVLLKETPNPLVAEMEVWADALKVQLEDVSRWVKMQKANSKKTAMQNLSEDEEDELDDTYPHLPTPEATASPEPSYRRSFSYSSSAQQSPLIETFAPSVFTTRGPLPTPELLRSSFTPISPAILSPVHAPPALSVASTVKLPQPNPDVLSPMLMLQNLALTYKEGISTASSQLLETKPLSPSEFASQFEPFERRMQHFLAKAQGGAYAEVGLEPSMVQNE</sequence>
<proteinExistence type="predicted"/>
<name>A0A2R6RZI8_9APHY</name>
<organism evidence="2 3">
    <name type="scientific">Hermanssonia centrifuga</name>
    <dbReference type="NCBI Taxonomy" id="98765"/>
    <lineage>
        <taxon>Eukaryota</taxon>
        <taxon>Fungi</taxon>
        <taxon>Dikarya</taxon>
        <taxon>Basidiomycota</taxon>
        <taxon>Agaricomycotina</taxon>
        <taxon>Agaricomycetes</taxon>
        <taxon>Polyporales</taxon>
        <taxon>Meruliaceae</taxon>
        <taxon>Hermanssonia</taxon>
    </lineage>
</organism>
<evidence type="ECO:0000313" key="2">
    <source>
        <dbReference type="EMBL" id="PSS35444.1"/>
    </source>
</evidence>
<evidence type="ECO:0000256" key="1">
    <source>
        <dbReference type="SAM" id="MobiDB-lite"/>
    </source>
</evidence>
<reference evidence="2 3" key="1">
    <citation type="submission" date="2018-02" db="EMBL/GenBank/DDBJ databases">
        <title>Genome sequence of the basidiomycete white-rot fungus Phlebia centrifuga.</title>
        <authorList>
            <person name="Granchi Z."/>
            <person name="Peng M."/>
            <person name="de Vries R.P."/>
            <person name="Hilden K."/>
            <person name="Makela M.R."/>
            <person name="Grigoriev I."/>
            <person name="Riley R."/>
        </authorList>
    </citation>
    <scope>NUCLEOTIDE SEQUENCE [LARGE SCALE GENOMIC DNA]</scope>
    <source>
        <strain evidence="2 3">FBCC195</strain>
    </source>
</reference>
<dbReference type="AlphaFoldDB" id="A0A2R6RZI8"/>
<comment type="caution">
    <text evidence="2">The sequence shown here is derived from an EMBL/GenBank/DDBJ whole genome shotgun (WGS) entry which is preliminary data.</text>
</comment>
<evidence type="ECO:0000313" key="3">
    <source>
        <dbReference type="Proteomes" id="UP000186601"/>
    </source>
</evidence>
<feature type="compositionally biased region" description="Polar residues" evidence="1">
    <location>
        <begin position="188"/>
        <end position="199"/>
    </location>
</feature>
<keyword evidence="3" id="KW-1185">Reference proteome</keyword>
<feature type="region of interest" description="Disordered" evidence="1">
    <location>
        <begin position="98"/>
        <end position="132"/>
    </location>
</feature>
<feature type="region of interest" description="Disordered" evidence="1">
    <location>
        <begin position="24"/>
        <end position="44"/>
    </location>
</feature>
<feature type="compositionally biased region" description="Low complexity" evidence="1">
    <location>
        <begin position="222"/>
        <end position="231"/>
    </location>
</feature>
<accession>A0A2R6RZI8</accession>
<feature type="region of interest" description="Disordered" evidence="1">
    <location>
        <begin position="188"/>
        <end position="231"/>
    </location>
</feature>
<dbReference type="OrthoDB" id="2767497at2759"/>
<feature type="compositionally biased region" description="Acidic residues" evidence="1">
    <location>
        <begin position="200"/>
        <end position="209"/>
    </location>
</feature>
<gene>
    <name evidence="2" type="ORF">PHLCEN_2v1599</name>
</gene>